<dbReference type="EMBL" id="DYDO01000003">
    <property type="protein sequence ID" value="DBA27466.1"/>
    <property type="molecule type" value="Genomic_DNA"/>
</dbReference>
<proteinExistence type="predicted"/>
<sequence length="83" mass="9654">MESCILSLEHHVYYRCLFPVKETSQLQKQSYSMVIRNVPKDFISPNIGGFTSLMKDALKDGIDALQKCLLFLVRNSLIFFFLY</sequence>
<keyword evidence="2" id="KW-1185">Reference proteome</keyword>
<dbReference type="Proteomes" id="UP001181693">
    <property type="component" value="Unassembled WGS sequence"/>
</dbReference>
<protein>
    <submittedName>
        <fullName evidence="1">Uncharacterized protein</fullName>
    </submittedName>
</protein>
<reference evidence="1" key="1">
    <citation type="thesis" date="2020" institute="ProQuest LLC" country="789 East Eisenhower Parkway, Ann Arbor, MI, USA">
        <title>Comparative Genomics and Chromosome Evolution.</title>
        <authorList>
            <person name="Mudd A.B."/>
        </authorList>
    </citation>
    <scope>NUCLEOTIDE SEQUENCE</scope>
    <source>
        <strain evidence="1">1538</strain>
        <tissue evidence="1">Blood</tissue>
    </source>
</reference>
<comment type="caution">
    <text evidence="1">The sequence shown here is derived from an EMBL/GenBank/DDBJ whole genome shotgun (WGS) entry which is preliminary data.</text>
</comment>
<gene>
    <name evidence="1" type="ORF">GDO54_007955</name>
</gene>
<organism evidence="1 2">
    <name type="scientific">Pyxicephalus adspersus</name>
    <name type="common">African bullfrog</name>
    <dbReference type="NCBI Taxonomy" id="30357"/>
    <lineage>
        <taxon>Eukaryota</taxon>
        <taxon>Metazoa</taxon>
        <taxon>Chordata</taxon>
        <taxon>Craniata</taxon>
        <taxon>Vertebrata</taxon>
        <taxon>Euteleostomi</taxon>
        <taxon>Amphibia</taxon>
        <taxon>Batrachia</taxon>
        <taxon>Anura</taxon>
        <taxon>Neobatrachia</taxon>
        <taxon>Ranoidea</taxon>
        <taxon>Pyxicephalidae</taxon>
        <taxon>Pyxicephalinae</taxon>
        <taxon>Pyxicephalus</taxon>
    </lineage>
</organism>
<dbReference type="AlphaFoldDB" id="A0AAV3A8E0"/>
<evidence type="ECO:0000313" key="2">
    <source>
        <dbReference type="Proteomes" id="UP001181693"/>
    </source>
</evidence>
<evidence type="ECO:0000313" key="1">
    <source>
        <dbReference type="EMBL" id="DBA27466.1"/>
    </source>
</evidence>
<name>A0AAV3A8E0_PYXAD</name>
<accession>A0AAV3A8E0</accession>